<reference evidence="2" key="1">
    <citation type="submission" date="2018-06" db="EMBL/GenBank/DDBJ databases">
        <authorList>
            <person name="Zhirakovskaya E."/>
        </authorList>
    </citation>
    <scope>NUCLEOTIDE SEQUENCE</scope>
</reference>
<proteinExistence type="predicted"/>
<feature type="region of interest" description="Disordered" evidence="1">
    <location>
        <begin position="86"/>
        <end position="105"/>
    </location>
</feature>
<accession>A0A3B0T6M6</accession>
<gene>
    <name evidence="2" type="ORF">MNBD_ACTINO01-1791</name>
</gene>
<name>A0A3B0T6M6_9ZZZZ</name>
<dbReference type="AlphaFoldDB" id="A0A3B0T6M6"/>
<organism evidence="2">
    <name type="scientific">hydrothermal vent metagenome</name>
    <dbReference type="NCBI Taxonomy" id="652676"/>
    <lineage>
        <taxon>unclassified sequences</taxon>
        <taxon>metagenomes</taxon>
        <taxon>ecological metagenomes</taxon>
    </lineage>
</organism>
<evidence type="ECO:0000313" key="2">
    <source>
        <dbReference type="EMBL" id="VAW08997.1"/>
    </source>
</evidence>
<protein>
    <submittedName>
        <fullName evidence="2">Uncharacterized protein</fullName>
    </submittedName>
</protein>
<evidence type="ECO:0000256" key="1">
    <source>
        <dbReference type="SAM" id="MobiDB-lite"/>
    </source>
</evidence>
<dbReference type="EMBL" id="UOEI01000665">
    <property type="protein sequence ID" value="VAW08997.1"/>
    <property type="molecule type" value="Genomic_DNA"/>
</dbReference>
<sequence>MSRWLSIAGIIGLFLLTAAAGALLTDAVRGEETATAAPDVTTTTTAGEPITIEVPIWVDSSPQFDNTDVVPAAVDDLVATPPVGLEVVQPEGDTGATRPAGDTGPVEVEDVDVIAAEGLADEVADSDSFDPSAFDLVLDRDPARDRFIDPCSAMPEGACPFGVPAMIALDFPDDGLRLYVRTFRGEAGVLDSRGNEFCPPDFVPGEFNIAFQATAPATIEFAYGTSNRPQAFEQQSIPAPQPGQPEYERWIANMDAGLLDPNISAMWVRTCTALDLDQGTIYTFIPVVARTDDGTVSELGWVPSLDTRPPAGSIGRPPTSVVTRGDGDAFVYVWSRDPDEGYQTVVWPIDMSQPDASSCSEIEDDLFFMRRWGMQHPDLGMAVFNVIPIVERTPPRVYDSQWSWRQRFDLSLREGRVYTLCTWEARLGEQSFDQWEILEREQQEIVTPNRHPIVVTLAEAGVSGASTRHTVEARLNPRSFCDTRAPQRATVEGVAPGMAQMRQIFCETRGIAPDPTAFVDLYVDGERTSTVAMPLRTDRGCTINGPDLLCSNTFSEYFDASAEIPGSCETQCAFVDVRIRVDYLSSNGEGSDRWLRGAPGTFTAAPPPPDSGPAVDIFDVELTTVPGRVDALETSFTVNRPVTYELEMSAPRSGETCDRVISGTGEGRITVVAEGLCADTLYTLGEITLTDAAGVTNRQYLSSEVRAIWTYGYASDFNLDLRFHSVDDEAVAVEHCRVADRAYGGVSGGLVGDRCWEDLAVSPASRISIGNTSAIPFDRNVCPGEVSSVYSAFAPALDNRPQRVAVHGEDVPIDIYIILEFDPSCGNDLQGQFPVSAIDLDLTVTLDDLNDIGWGAFVAVDGILWEIYVGRDDRGIAHRLD</sequence>